<dbReference type="SMART" id="SM00327">
    <property type="entry name" value="VWA"/>
    <property type="match status" value="1"/>
</dbReference>
<evidence type="ECO:0000256" key="4">
    <source>
        <dbReference type="ARBA" id="ARBA00049648"/>
    </source>
</evidence>
<dbReference type="PRINTS" id="PR00453">
    <property type="entry name" value="VWFADOMAIN"/>
</dbReference>
<dbReference type="InterPro" id="IPR002557">
    <property type="entry name" value="Chitin-bd_dom"/>
</dbReference>
<accession>A0AAD9MXG1</accession>
<dbReference type="PANTHER" id="PTHR24020">
    <property type="entry name" value="COLLAGEN ALPHA"/>
    <property type="match status" value="1"/>
</dbReference>
<proteinExistence type="inferred from homology"/>
<dbReference type="PROSITE" id="PS50234">
    <property type="entry name" value="VWFA"/>
    <property type="match status" value="1"/>
</dbReference>
<evidence type="ECO:0000313" key="9">
    <source>
        <dbReference type="Proteomes" id="UP001208570"/>
    </source>
</evidence>
<dbReference type="InterPro" id="IPR000884">
    <property type="entry name" value="TSP1_rpt"/>
</dbReference>
<dbReference type="Gene3D" id="3.40.50.410">
    <property type="entry name" value="von Willebrand factor, type A domain"/>
    <property type="match status" value="1"/>
</dbReference>
<dbReference type="GO" id="GO:0005576">
    <property type="term" value="C:extracellular region"/>
    <property type="evidence" value="ECO:0007669"/>
    <property type="project" value="InterPro"/>
</dbReference>
<comment type="similarity">
    <text evidence="4">Belongs to the fibril-associated collagens with interrupted helices (FACIT) family.</text>
</comment>
<dbReference type="Proteomes" id="UP001208570">
    <property type="component" value="Unassembled WGS sequence"/>
</dbReference>
<sequence>MYILWLFLFTCCRHLVAAEPLRHREKRSGMTNVVFDKTWSRWGPCTSQCDGGTQQRTLGCEDSNTGEYNRACMTTTATCNLMPCNDCYKWSEWEKCSTKCRPQPDTPTGTRSRHSKLKKGQQQTIHCNTQSCRKSSVAFLIIVFLNFAGCGNADLLFVLDSSGSVGELNWCRTKQFVLDVMSGLTIGANETRVGAVIFSTKVSVQVTLGQYGSVDGLRKTIWNMPYLAGSTNTADALREIRNMDEKYGRHEVKAIVVVITDGESNILPETTTREADLCRKDAMTIFAIGVASVNHDELKSIANKPSSTYYHYVEDYEALHSIVATVVSDTCETANQVLCSDWSQWSPCSVTCGGNGFQTRSRDCRMVDYYGSILKTFARTEKRNCENGPCVVTELPFSTGRTQSPTLPTSGVNCSLCDFHDNTGYLQDTDDCSRYIECIKKPNGGYWIYYRHCPTTLFWNQALLTCDRKPSLTGCVVVAPAVSTSVAPSYSSEAFKCPFRQDPAEPRRFYIKFNGRKLYQECLPNMQFREDFCVCLGIPKAASCSDDQLLYFPFDNDFNDVTCNKAKSDVYDSPILTADVQRAHGNVAYFNGTSRLTVGFLYNWFAGHRIDQWSVSVWFKAKGQVSGTAGLVNNGDCKQGPSFALSVKDGLVVSGEITTDKDGTMTLSGEIKTIADRWQHVALVYGIGTFSLYINGERHSKSFKNHGYVANRQCPMNIAHQGVSIDRGYFRGYLDELMIYSRALSESQVQELYRRS</sequence>
<dbReference type="EMBL" id="JAODUP010000538">
    <property type="protein sequence ID" value="KAK2147743.1"/>
    <property type="molecule type" value="Genomic_DNA"/>
</dbReference>
<evidence type="ECO:0000256" key="1">
    <source>
        <dbReference type="ARBA" id="ARBA00022729"/>
    </source>
</evidence>
<dbReference type="SUPFAM" id="SSF49899">
    <property type="entry name" value="Concanavalin A-like lectins/glucanases"/>
    <property type="match status" value="1"/>
</dbReference>
<evidence type="ECO:0000256" key="2">
    <source>
        <dbReference type="ARBA" id="ARBA00023157"/>
    </source>
</evidence>
<dbReference type="InterPro" id="IPR002035">
    <property type="entry name" value="VWF_A"/>
</dbReference>
<dbReference type="Gene3D" id="2.60.120.200">
    <property type="match status" value="1"/>
</dbReference>
<reference evidence="8" key="1">
    <citation type="journal article" date="2023" name="Mol. Biol. Evol.">
        <title>Third-Generation Sequencing Reveals the Adaptive Role of the Epigenome in Three Deep-Sea Polychaetes.</title>
        <authorList>
            <person name="Perez M."/>
            <person name="Aroh O."/>
            <person name="Sun Y."/>
            <person name="Lan Y."/>
            <person name="Juniper S.K."/>
            <person name="Young C.R."/>
            <person name="Angers B."/>
            <person name="Qian P.Y."/>
        </authorList>
    </citation>
    <scope>NUCLEOTIDE SEQUENCE</scope>
    <source>
        <strain evidence="8">P08H-3</strain>
    </source>
</reference>
<comment type="caution">
    <text evidence="8">The sequence shown here is derived from an EMBL/GenBank/DDBJ whole genome shotgun (WGS) entry which is preliminary data.</text>
</comment>
<protein>
    <submittedName>
        <fullName evidence="8">Uncharacterized protein</fullName>
    </submittedName>
</protein>
<dbReference type="InterPro" id="IPR050525">
    <property type="entry name" value="ECM_Assembly_Org"/>
</dbReference>
<name>A0AAD9MXG1_9ANNE</name>
<dbReference type="Pfam" id="PF00090">
    <property type="entry name" value="TSP_1"/>
    <property type="match status" value="1"/>
</dbReference>
<dbReference type="AlphaFoldDB" id="A0AAD9MXG1"/>
<keyword evidence="3" id="KW-0379">Hydroxylation</keyword>
<dbReference type="PANTHER" id="PTHR24020:SF20">
    <property type="entry name" value="PH DOMAIN-CONTAINING PROTEIN"/>
    <property type="match status" value="1"/>
</dbReference>
<keyword evidence="2" id="KW-1015">Disulfide bond</keyword>
<feature type="domain" description="Chitin-binding type-2" evidence="7">
    <location>
        <begin position="414"/>
        <end position="477"/>
    </location>
</feature>
<dbReference type="SUPFAM" id="SSF53300">
    <property type="entry name" value="vWA-like"/>
    <property type="match status" value="1"/>
</dbReference>
<dbReference type="InterPro" id="IPR036508">
    <property type="entry name" value="Chitin-bd_dom_sf"/>
</dbReference>
<dbReference type="InterPro" id="IPR036383">
    <property type="entry name" value="TSP1_rpt_sf"/>
</dbReference>
<dbReference type="GO" id="GO:0008061">
    <property type="term" value="F:chitin binding"/>
    <property type="evidence" value="ECO:0007669"/>
    <property type="project" value="InterPro"/>
</dbReference>
<evidence type="ECO:0000256" key="3">
    <source>
        <dbReference type="ARBA" id="ARBA00023278"/>
    </source>
</evidence>
<evidence type="ECO:0000259" key="6">
    <source>
        <dbReference type="PROSITE" id="PS50234"/>
    </source>
</evidence>
<evidence type="ECO:0000313" key="8">
    <source>
        <dbReference type="EMBL" id="KAK2147743.1"/>
    </source>
</evidence>
<keyword evidence="9" id="KW-1185">Reference proteome</keyword>
<dbReference type="SUPFAM" id="SSF82895">
    <property type="entry name" value="TSP-1 type 1 repeat"/>
    <property type="match status" value="2"/>
</dbReference>
<feature type="chain" id="PRO_5042023375" evidence="5">
    <location>
        <begin position="19"/>
        <end position="756"/>
    </location>
</feature>
<dbReference type="Pfam" id="PF13385">
    <property type="entry name" value="Laminin_G_3"/>
    <property type="match status" value="1"/>
</dbReference>
<dbReference type="Gene3D" id="2.20.100.10">
    <property type="entry name" value="Thrombospondin type-1 (TSP1) repeat"/>
    <property type="match status" value="2"/>
</dbReference>
<dbReference type="Gene3D" id="2.170.140.10">
    <property type="entry name" value="Chitin binding domain"/>
    <property type="match status" value="1"/>
</dbReference>
<keyword evidence="1 5" id="KW-0732">Signal</keyword>
<dbReference type="PROSITE" id="PS50940">
    <property type="entry name" value="CHIT_BIND_II"/>
    <property type="match status" value="1"/>
</dbReference>
<feature type="domain" description="VWFA" evidence="6">
    <location>
        <begin position="154"/>
        <end position="326"/>
    </location>
</feature>
<dbReference type="CDD" id="cd01450">
    <property type="entry name" value="vWFA_subfamily_ECM"/>
    <property type="match status" value="1"/>
</dbReference>
<dbReference type="InterPro" id="IPR036465">
    <property type="entry name" value="vWFA_dom_sf"/>
</dbReference>
<dbReference type="SMART" id="SM00560">
    <property type="entry name" value="LamGL"/>
    <property type="match status" value="1"/>
</dbReference>
<organism evidence="8 9">
    <name type="scientific">Paralvinella palmiformis</name>
    <dbReference type="NCBI Taxonomy" id="53620"/>
    <lineage>
        <taxon>Eukaryota</taxon>
        <taxon>Metazoa</taxon>
        <taxon>Spiralia</taxon>
        <taxon>Lophotrochozoa</taxon>
        <taxon>Annelida</taxon>
        <taxon>Polychaeta</taxon>
        <taxon>Sedentaria</taxon>
        <taxon>Canalipalpata</taxon>
        <taxon>Terebellida</taxon>
        <taxon>Terebelliformia</taxon>
        <taxon>Alvinellidae</taxon>
        <taxon>Paralvinella</taxon>
    </lineage>
</organism>
<dbReference type="InterPro" id="IPR006558">
    <property type="entry name" value="LamG-like"/>
</dbReference>
<feature type="signal peptide" evidence="5">
    <location>
        <begin position="1"/>
        <end position="18"/>
    </location>
</feature>
<dbReference type="Pfam" id="PF00092">
    <property type="entry name" value="VWA"/>
    <property type="match status" value="1"/>
</dbReference>
<dbReference type="Pfam" id="PF01607">
    <property type="entry name" value="CBM_14"/>
    <property type="match status" value="1"/>
</dbReference>
<evidence type="ECO:0000259" key="7">
    <source>
        <dbReference type="PROSITE" id="PS50940"/>
    </source>
</evidence>
<dbReference type="PROSITE" id="PS50092">
    <property type="entry name" value="TSP1"/>
    <property type="match status" value="2"/>
</dbReference>
<dbReference type="InterPro" id="IPR013320">
    <property type="entry name" value="ConA-like_dom_sf"/>
</dbReference>
<dbReference type="SUPFAM" id="SSF57625">
    <property type="entry name" value="Invertebrate chitin-binding proteins"/>
    <property type="match status" value="1"/>
</dbReference>
<dbReference type="SMART" id="SM00209">
    <property type="entry name" value="TSP1"/>
    <property type="match status" value="3"/>
</dbReference>
<evidence type="ECO:0000256" key="5">
    <source>
        <dbReference type="SAM" id="SignalP"/>
    </source>
</evidence>
<gene>
    <name evidence="8" type="ORF">LSH36_538g01026</name>
</gene>